<dbReference type="PANTHER" id="PTHR13090">
    <property type="entry name" value="ARGININE-HYDROXYLASE NDUFAF5, MITOCHONDRIAL"/>
    <property type="match status" value="1"/>
</dbReference>
<dbReference type="AlphaFoldDB" id="A0A8H4A371"/>
<evidence type="ECO:0000259" key="4">
    <source>
        <dbReference type="Pfam" id="PF08241"/>
    </source>
</evidence>
<dbReference type="PANTHER" id="PTHR13090:SF1">
    <property type="entry name" value="ARGININE-HYDROXYLASE NDUFAF5, MITOCHONDRIAL"/>
    <property type="match status" value="1"/>
</dbReference>
<evidence type="ECO:0000256" key="1">
    <source>
        <dbReference type="ARBA" id="ARBA00022603"/>
    </source>
</evidence>
<keyword evidence="6" id="KW-1185">Reference proteome</keyword>
<evidence type="ECO:0000313" key="6">
    <source>
        <dbReference type="Proteomes" id="UP000439903"/>
    </source>
</evidence>
<dbReference type="OrthoDB" id="16816at2759"/>
<dbReference type="Pfam" id="PF08241">
    <property type="entry name" value="Methyltransf_11"/>
    <property type="match status" value="1"/>
</dbReference>
<dbReference type="InterPro" id="IPR050602">
    <property type="entry name" value="Malonyl-ACP_OMT"/>
</dbReference>
<accession>A0A8H4A371</accession>
<comment type="caution">
    <text evidence="5">The sequence shown here is derived from an EMBL/GenBank/DDBJ whole genome shotgun (WGS) entry which is preliminary data.</text>
</comment>
<evidence type="ECO:0000256" key="2">
    <source>
        <dbReference type="ARBA" id="ARBA00022679"/>
    </source>
</evidence>
<dbReference type="InterPro" id="IPR029063">
    <property type="entry name" value="SAM-dependent_MTases_sf"/>
</dbReference>
<dbReference type="EMBL" id="WTPW01001978">
    <property type="protein sequence ID" value="KAF0403965.1"/>
    <property type="molecule type" value="Genomic_DNA"/>
</dbReference>
<keyword evidence="2 5" id="KW-0808">Transferase</keyword>
<gene>
    <name evidence="5" type="ORF">F8M41_009120</name>
</gene>
<sequence length="323" mass="36879">MRSILFYQLIKPRIFLRTYASSQKSQVSAFTVFDRKAKKLQRNRAALDIETSKQVDYLKDEVAHRLVDRLLDIKRNYDTIVDLGCGCGHIIKYMDHDISKKLVMCDISEKMLERDKNIKYDVEVERIVVDEESLPFEENSLEAVISNLSLHWVNDLPGTMIQIQRSLKPDGVFLASMFSGDTLFELRTSMQLAELEREHGVSPRVSPMIDIRDVGSLLSRSGFTLTTIDVDDIIVNYPTMFELIIDLKAMGESNSVLARRPFLKRDTLLAASAIYKELHGNPDNTIPATFQIVYFIGWKPDISQSKPKPRGSAKMSLKDVLEK</sequence>
<dbReference type="SUPFAM" id="SSF53335">
    <property type="entry name" value="S-adenosyl-L-methionine-dependent methyltransferases"/>
    <property type="match status" value="1"/>
</dbReference>
<proteinExistence type="predicted"/>
<feature type="domain" description="Methyltransferase type 11" evidence="4">
    <location>
        <begin position="81"/>
        <end position="174"/>
    </location>
</feature>
<organism evidence="5 6">
    <name type="scientific">Gigaspora margarita</name>
    <dbReference type="NCBI Taxonomy" id="4874"/>
    <lineage>
        <taxon>Eukaryota</taxon>
        <taxon>Fungi</taxon>
        <taxon>Fungi incertae sedis</taxon>
        <taxon>Mucoromycota</taxon>
        <taxon>Glomeromycotina</taxon>
        <taxon>Glomeromycetes</taxon>
        <taxon>Diversisporales</taxon>
        <taxon>Gigasporaceae</taxon>
        <taxon>Gigaspora</taxon>
    </lineage>
</organism>
<evidence type="ECO:0000256" key="3">
    <source>
        <dbReference type="SAM" id="MobiDB-lite"/>
    </source>
</evidence>
<dbReference type="GO" id="GO:0008757">
    <property type="term" value="F:S-adenosylmethionine-dependent methyltransferase activity"/>
    <property type="evidence" value="ECO:0007669"/>
    <property type="project" value="InterPro"/>
</dbReference>
<dbReference type="InterPro" id="IPR013216">
    <property type="entry name" value="Methyltransf_11"/>
</dbReference>
<protein>
    <submittedName>
        <fullName evidence="5">S-adenosyl-L-methionine-dependent methyltransferase</fullName>
    </submittedName>
</protein>
<dbReference type="GO" id="GO:0005739">
    <property type="term" value="C:mitochondrion"/>
    <property type="evidence" value="ECO:0007669"/>
    <property type="project" value="TreeGrafter"/>
</dbReference>
<dbReference type="CDD" id="cd02440">
    <property type="entry name" value="AdoMet_MTases"/>
    <property type="match status" value="1"/>
</dbReference>
<dbReference type="Proteomes" id="UP000439903">
    <property type="component" value="Unassembled WGS sequence"/>
</dbReference>
<dbReference type="GO" id="GO:0032981">
    <property type="term" value="P:mitochondrial respiratory chain complex I assembly"/>
    <property type="evidence" value="ECO:0007669"/>
    <property type="project" value="TreeGrafter"/>
</dbReference>
<name>A0A8H4A371_GIGMA</name>
<feature type="region of interest" description="Disordered" evidence="3">
    <location>
        <begin position="304"/>
        <end position="323"/>
    </location>
</feature>
<dbReference type="Gene3D" id="3.40.50.150">
    <property type="entry name" value="Vaccinia Virus protein VP39"/>
    <property type="match status" value="1"/>
</dbReference>
<keyword evidence="1 5" id="KW-0489">Methyltransferase</keyword>
<reference evidence="5 6" key="1">
    <citation type="journal article" date="2019" name="Environ. Microbiol.">
        <title>At the nexus of three kingdoms: the genome of the mycorrhizal fungus Gigaspora margarita provides insights into plant, endobacterial and fungal interactions.</title>
        <authorList>
            <person name="Venice F."/>
            <person name="Ghignone S."/>
            <person name="Salvioli di Fossalunga A."/>
            <person name="Amselem J."/>
            <person name="Novero M."/>
            <person name="Xianan X."/>
            <person name="Sedzielewska Toro K."/>
            <person name="Morin E."/>
            <person name="Lipzen A."/>
            <person name="Grigoriev I.V."/>
            <person name="Henrissat B."/>
            <person name="Martin F.M."/>
            <person name="Bonfante P."/>
        </authorList>
    </citation>
    <scope>NUCLEOTIDE SEQUENCE [LARGE SCALE GENOMIC DNA]</scope>
    <source>
        <strain evidence="5 6">BEG34</strain>
    </source>
</reference>
<evidence type="ECO:0000313" key="5">
    <source>
        <dbReference type="EMBL" id="KAF0403965.1"/>
    </source>
</evidence>
<dbReference type="GO" id="GO:0032259">
    <property type="term" value="P:methylation"/>
    <property type="evidence" value="ECO:0007669"/>
    <property type="project" value="UniProtKB-KW"/>
</dbReference>